<dbReference type="Pfam" id="PF13610">
    <property type="entry name" value="DDE_Tnp_IS240"/>
    <property type="match status" value="1"/>
</dbReference>
<dbReference type="InterPro" id="IPR052183">
    <property type="entry name" value="IS_Transposase"/>
</dbReference>
<proteinExistence type="predicted"/>
<keyword evidence="3" id="KW-1185">Reference proteome</keyword>
<dbReference type="PANTHER" id="PTHR35528:SF3">
    <property type="entry name" value="BLL1675 PROTEIN"/>
    <property type="match status" value="1"/>
</dbReference>
<dbReference type="RefSeq" id="WP_183202621.1">
    <property type="nucleotide sequence ID" value="NZ_JACIEK010000025.1"/>
</dbReference>
<dbReference type="EMBL" id="JACIEK010000025">
    <property type="protein sequence ID" value="MBB4000660.1"/>
    <property type="molecule type" value="Genomic_DNA"/>
</dbReference>
<feature type="domain" description="DDE" evidence="1">
    <location>
        <begin position="29"/>
        <end position="126"/>
    </location>
</feature>
<comment type="caution">
    <text evidence="2">The sequence shown here is derived from an EMBL/GenBank/DDBJ whole genome shotgun (WGS) entry which is preliminary data.</text>
</comment>
<organism evidence="2 3">
    <name type="scientific">Aureimonas pseudogalii</name>
    <dbReference type="NCBI Taxonomy" id="1744844"/>
    <lineage>
        <taxon>Bacteria</taxon>
        <taxon>Pseudomonadati</taxon>
        <taxon>Pseudomonadota</taxon>
        <taxon>Alphaproteobacteria</taxon>
        <taxon>Hyphomicrobiales</taxon>
        <taxon>Aurantimonadaceae</taxon>
        <taxon>Aureimonas</taxon>
    </lineage>
</organism>
<gene>
    <name evidence="2" type="ORF">GGR04_004540</name>
</gene>
<dbReference type="Proteomes" id="UP000542776">
    <property type="component" value="Unassembled WGS sequence"/>
</dbReference>
<dbReference type="AlphaFoldDB" id="A0A7W6MMB2"/>
<evidence type="ECO:0000259" key="1">
    <source>
        <dbReference type="Pfam" id="PF13610"/>
    </source>
</evidence>
<dbReference type="PANTHER" id="PTHR35528">
    <property type="entry name" value="BLL1675 PROTEIN"/>
    <property type="match status" value="1"/>
</dbReference>
<dbReference type="InterPro" id="IPR032874">
    <property type="entry name" value="DDE_dom"/>
</dbReference>
<name>A0A7W6MMB2_9HYPH</name>
<evidence type="ECO:0000313" key="2">
    <source>
        <dbReference type="EMBL" id="MBB4000660.1"/>
    </source>
</evidence>
<accession>A0A7W6MMB2</accession>
<reference evidence="2 3" key="1">
    <citation type="submission" date="2020-08" db="EMBL/GenBank/DDBJ databases">
        <title>Genomic Encyclopedia of Type Strains, Phase IV (KMG-IV): sequencing the most valuable type-strain genomes for metagenomic binning, comparative biology and taxonomic classification.</title>
        <authorList>
            <person name="Goeker M."/>
        </authorList>
    </citation>
    <scope>NUCLEOTIDE SEQUENCE [LARGE SCALE GENOMIC DNA]</scope>
    <source>
        <strain evidence="2 3">DSM 102238</strain>
    </source>
</reference>
<sequence length="126" mass="14300">MRSESGGQRKPRDEFGVQGPALRPDIILLYCAIGDQGETLDFQLSQKRTTRASKRFLVKALNRSRHNRPSVISTEKNPAYNEAIASLRREGRLAATCQHRQVKFLNNRLEADDGKLKPRIRPVLGF</sequence>
<evidence type="ECO:0000313" key="3">
    <source>
        <dbReference type="Proteomes" id="UP000542776"/>
    </source>
</evidence>
<protein>
    <submittedName>
        <fullName evidence="2">Transposase-like protein</fullName>
    </submittedName>
</protein>